<evidence type="ECO:0000256" key="1">
    <source>
        <dbReference type="SAM" id="MobiDB-lite"/>
    </source>
</evidence>
<protein>
    <recommendedName>
        <fullName evidence="4">Heterokaryon incompatibility domain-containing protein</fullName>
    </recommendedName>
</protein>
<proteinExistence type="predicted"/>
<dbReference type="PANTHER" id="PTHR10622:SF10">
    <property type="entry name" value="HET DOMAIN-CONTAINING PROTEIN"/>
    <property type="match status" value="1"/>
</dbReference>
<dbReference type="Proteomes" id="UP000070501">
    <property type="component" value="Unassembled WGS sequence"/>
</dbReference>
<evidence type="ECO:0000313" key="2">
    <source>
        <dbReference type="EMBL" id="KXJ86625.1"/>
    </source>
</evidence>
<evidence type="ECO:0000313" key="3">
    <source>
        <dbReference type="Proteomes" id="UP000070501"/>
    </source>
</evidence>
<name>A0A136INX9_9PEZI</name>
<accession>A0A136INX9</accession>
<keyword evidence="3" id="KW-1185">Reference proteome</keyword>
<dbReference type="OrthoDB" id="674604at2759"/>
<dbReference type="InParanoid" id="A0A136INX9"/>
<evidence type="ECO:0008006" key="4">
    <source>
        <dbReference type="Google" id="ProtNLM"/>
    </source>
</evidence>
<gene>
    <name evidence="2" type="ORF">Micbo1qcDRAFT_186060</name>
</gene>
<dbReference type="EMBL" id="KQ964267">
    <property type="protein sequence ID" value="KXJ86625.1"/>
    <property type="molecule type" value="Genomic_DNA"/>
</dbReference>
<reference evidence="3" key="1">
    <citation type="submission" date="2016-02" db="EMBL/GenBank/DDBJ databases">
        <title>Draft genome sequence of Microdochium bolleyi, a fungal endophyte of beachgrass.</title>
        <authorList>
            <consortium name="DOE Joint Genome Institute"/>
            <person name="David A.S."/>
            <person name="May G."/>
            <person name="Haridas S."/>
            <person name="Lim J."/>
            <person name="Wang M."/>
            <person name="Labutti K."/>
            <person name="Lipzen A."/>
            <person name="Barry K."/>
            <person name="Grigoriev I.V."/>
        </authorList>
    </citation>
    <scope>NUCLEOTIDE SEQUENCE [LARGE SCALE GENOMIC DNA]</scope>
    <source>
        <strain evidence="3">J235TASD1</strain>
    </source>
</reference>
<dbReference type="AlphaFoldDB" id="A0A136INX9"/>
<organism evidence="2 3">
    <name type="scientific">Microdochium bolleyi</name>
    <dbReference type="NCBI Taxonomy" id="196109"/>
    <lineage>
        <taxon>Eukaryota</taxon>
        <taxon>Fungi</taxon>
        <taxon>Dikarya</taxon>
        <taxon>Ascomycota</taxon>
        <taxon>Pezizomycotina</taxon>
        <taxon>Sordariomycetes</taxon>
        <taxon>Xylariomycetidae</taxon>
        <taxon>Xylariales</taxon>
        <taxon>Microdochiaceae</taxon>
        <taxon>Microdochium</taxon>
    </lineage>
</organism>
<feature type="region of interest" description="Disordered" evidence="1">
    <location>
        <begin position="182"/>
        <end position="219"/>
    </location>
</feature>
<dbReference type="STRING" id="196109.A0A136INX9"/>
<sequence>MRLLKVASLQFEESRGDTVPAYAILSHRWYEPEISYQDICRIIEHSQSVPEAKAESFRKIKDFCYQASEQDIEYVWVDTYYIDKSSSAELQESLNSIQSYDTLELQSAISAITGIESRYINSIGSSRCRQEIQRIGRHITEDRAYSLLGIFNISLTILYSEGDRAFTRLQEEILKCNEDTSILGVSPTTNPESGIHHTTRSSDNARRATGDAESLARSP</sequence>
<dbReference type="PANTHER" id="PTHR10622">
    <property type="entry name" value="HET DOMAIN-CONTAINING PROTEIN"/>
    <property type="match status" value="1"/>
</dbReference>